<accession>A0A6J4MIL1</accession>
<dbReference type="EMBL" id="CADCUJ010000091">
    <property type="protein sequence ID" value="CAA9360482.1"/>
    <property type="molecule type" value="Genomic_DNA"/>
</dbReference>
<organism evidence="2">
    <name type="scientific">uncultured Nocardioidaceae bacterium</name>
    <dbReference type="NCBI Taxonomy" id="253824"/>
    <lineage>
        <taxon>Bacteria</taxon>
        <taxon>Bacillati</taxon>
        <taxon>Actinomycetota</taxon>
        <taxon>Actinomycetes</taxon>
        <taxon>Propionibacteriales</taxon>
        <taxon>Nocardioidaceae</taxon>
        <taxon>environmental samples</taxon>
    </lineage>
</organism>
<evidence type="ECO:0000256" key="1">
    <source>
        <dbReference type="SAM" id="MobiDB-lite"/>
    </source>
</evidence>
<name>A0A6J4MIL1_9ACTN</name>
<feature type="non-terminal residue" evidence="2">
    <location>
        <position position="103"/>
    </location>
</feature>
<gene>
    <name evidence="2" type="ORF">AVDCRST_MAG72-2218</name>
</gene>
<reference evidence="2" key="1">
    <citation type="submission" date="2020-02" db="EMBL/GenBank/DDBJ databases">
        <authorList>
            <person name="Meier V. D."/>
        </authorList>
    </citation>
    <scope>NUCLEOTIDE SEQUENCE</scope>
    <source>
        <strain evidence="2">AVDCRST_MAG72</strain>
    </source>
</reference>
<protein>
    <submittedName>
        <fullName evidence="2">Oxidoreductase</fullName>
    </submittedName>
</protein>
<feature type="region of interest" description="Disordered" evidence="1">
    <location>
        <begin position="1"/>
        <end position="103"/>
    </location>
</feature>
<dbReference type="AlphaFoldDB" id="A0A6J4MIL1"/>
<feature type="non-terminal residue" evidence="2">
    <location>
        <position position="1"/>
    </location>
</feature>
<feature type="compositionally biased region" description="Basic and acidic residues" evidence="1">
    <location>
        <begin position="8"/>
        <end position="21"/>
    </location>
</feature>
<feature type="compositionally biased region" description="Basic residues" evidence="1">
    <location>
        <begin position="28"/>
        <end position="43"/>
    </location>
</feature>
<proteinExistence type="predicted"/>
<evidence type="ECO:0000313" key="2">
    <source>
        <dbReference type="EMBL" id="CAA9360482.1"/>
    </source>
</evidence>
<sequence>EAAAGQGPDDRAWIERRRREASGGVRAKQTRCRRLRGAAHRGQRRDDHARRPRRGVDPAASPFGRLGAQLRQPSGNPVLRRRRGRVPGQDAGVQPPAEARRRL</sequence>